<sequence>MNTPDKEKLNALIANIIQDNISPDSWIWLSAESNKNNKAAFNTAFVMIPRKTGKAGITVTQRQQELLAALKPGFTINYWSADRLSRVWLLIQYDSTDKDHYFNIVENLFSVAEMNEQVALYSALPLLPYPQLWVKRCMEGIRSNISTVLEAIMYDNPFPAENLEEPAWNQMVLKAFFTEKQVDHLYGLDKRANEELARILIDYAMERHSAGRTVDPMLWYLVGKFVDSKRLDDMKQGKF</sequence>
<keyword evidence="2" id="KW-1185">Reference proteome</keyword>
<accession>A0ABU1THM0</accession>
<gene>
    <name evidence="1" type="ORF">J2W55_004580</name>
</gene>
<dbReference type="NCBIfam" id="NF035938">
    <property type="entry name" value="EboA_domain"/>
    <property type="match status" value="1"/>
</dbReference>
<dbReference type="InterPro" id="IPR047715">
    <property type="entry name" value="EboA_dom"/>
</dbReference>
<name>A0ABU1THM0_9SPHI</name>
<comment type="caution">
    <text evidence="1">The sequence shown here is derived from an EMBL/GenBank/DDBJ whole genome shotgun (WGS) entry which is preliminary data.</text>
</comment>
<dbReference type="EMBL" id="JAVDUU010000004">
    <property type="protein sequence ID" value="MDR6944720.1"/>
    <property type="molecule type" value="Genomic_DNA"/>
</dbReference>
<proteinExistence type="predicted"/>
<dbReference type="RefSeq" id="WP_310101399.1">
    <property type="nucleotide sequence ID" value="NZ_JAVDUU010000004.1"/>
</dbReference>
<organism evidence="1 2">
    <name type="scientific">Mucilaginibacter pocheonensis</name>
    <dbReference type="NCBI Taxonomy" id="398050"/>
    <lineage>
        <taxon>Bacteria</taxon>
        <taxon>Pseudomonadati</taxon>
        <taxon>Bacteroidota</taxon>
        <taxon>Sphingobacteriia</taxon>
        <taxon>Sphingobacteriales</taxon>
        <taxon>Sphingobacteriaceae</taxon>
        <taxon>Mucilaginibacter</taxon>
    </lineage>
</organism>
<evidence type="ECO:0000313" key="2">
    <source>
        <dbReference type="Proteomes" id="UP001247620"/>
    </source>
</evidence>
<evidence type="ECO:0000313" key="1">
    <source>
        <dbReference type="EMBL" id="MDR6944720.1"/>
    </source>
</evidence>
<protein>
    <submittedName>
        <fullName evidence="1">Uncharacterized protein</fullName>
    </submittedName>
</protein>
<reference evidence="1 2" key="1">
    <citation type="submission" date="2023-07" db="EMBL/GenBank/DDBJ databases">
        <title>Sorghum-associated microbial communities from plants grown in Nebraska, USA.</title>
        <authorList>
            <person name="Schachtman D."/>
        </authorList>
    </citation>
    <scope>NUCLEOTIDE SEQUENCE [LARGE SCALE GENOMIC DNA]</scope>
    <source>
        <strain evidence="1 2">3262</strain>
    </source>
</reference>
<dbReference type="Proteomes" id="UP001247620">
    <property type="component" value="Unassembled WGS sequence"/>
</dbReference>